<feature type="site" description="Cleavage; by autolysis" evidence="13">
    <location>
        <begin position="200"/>
        <end position="201"/>
    </location>
</feature>
<evidence type="ECO:0000256" key="4">
    <source>
        <dbReference type="ARBA" id="ARBA00022813"/>
    </source>
</evidence>
<keyword evidence="2" id="KW-0645">Protease</keyword>
<reference evidence="15 16" key="1">
    <citation type="journal article" date="2024" name="BMC Genomics">
        <title>De novo assembly and annotation of Popillia japonica's genome with initial clues to its potential as an invasive pest.</title>
        <authorList>
            <person name="Cucini C."/>
            <person name="Boschi S."/>
            <person name="Funari R."/>
            <person name="Cardaioli E."/>
            <person name="Iannotti N."/>
            <person name="Marturano G."/>
            <person name="Paoli F."/>
            <person name="Bruttini M."/>
            <person name="Carapelli A."/>
            <person name="Frati F."/>
            <person name="Nardi F."/>
        </authorList>
    </citation>
    <scope>NUCLEOTIDE SEQUENCE [LARGE SCALE GENOMIC DNA]</scope>
    <source>
        <strain evidence="15">DMR45628</strain>
    </source>
</reference>
<evidence type="ECO:0000256" key="12">
    <source>
        <dbReference type="PIRSR" id="PIRSR600246-2"/>
    </source>
</evidence>
<keyword evidence="14" id="KW-0732">Signal</keyword>
<protein>
    <recommendedName>
        <fullName evidence="7">N(4)-(beta-N-acetylglucosaminyl)-L-asparaginase</fullName>
        <ecNumber evidence="7">3.5.1.26</ecNumber>
    </recommendedName>
    <alternativeName>
        <fullName evidence="9">Aspartylglucosaminidase</fullName>
    </alternativeName>
    <alternativeName>
        <fullName evidence="8">Glycosylasparaginase</fullName>
    </alternativeName>
    <alternativeName>
        <fullName evidence="10">N4-(N-acetyl-beta-glucosaminyl)-L-asparagine amidase</fullName>
    </alternativeName>
</protein>
<evidence type="ECO:0000256" key="3">
    <source>
        <dbReference type="ARBA" id="ARBA00022801"/>
    </source>
</evidence>
<dbReference type="PANTHER" id="PTHR10188:SF6">
    <property type="entry name" value="N(4)-(BETA-N-ACETYLGLUCOSAMINYL)-L-ASPARAGINASE"/>
    <property type="match status" value="1"/>
</dbReference>
<proteinExistence type="inferred from homology"/>
<dbReference type="Gene3D" id="3.60.20.30">
    <property type="entry name" value="(Glycosyl)asparaginase"/>
    <property type="match status" value="1"/>
</dbReference>
<dbReference type="EMBL" id="JASPKY010000820">
    <property type="protein sequence ID" value="KAK9681365.1"/>
    <property type="molecule type" value="Genomic_DNA"/>
</dbReference>
<evidence type="ECO:0000256" key="8">
    <source>
        <dbReference type="ARBA" id="ARBA00078726"/>
    </source>
</evidence>
<evidence type="ECO:0000256" key="6">
    <source>
        <dbReference type="ARBA" id="ARBA00053295"/>
    </source>
</evidence>
<dbReference type="GO" id="GO:0008233">
    <property type="term" value="F:peptidase activity"/>
    <property type="evidence" value="ECO:0007669"/>
    <property type="project" value="UniProtKB-KW"/>
</dbReference>
<evidence type="ECO:0000256" key="7">
    <source>
        <dbReference type="ARBA" id="ARBA00066729"/>
    </source>
</evidence>
<organism evidence="15 16">
    <name type="scientific">Popillia japonica</name>
    <name type="common">Japanese beetle</name>
    <dbReference type="NCBI Taxonomy" id="7064"/>
    <lineage>
        <taxon>Eukaryota</taxon>
        <taxon>Metazoa</taxon>
        <taxon>Ecdysozoa</taxon>
        <taxon>Arthropoda</taxon>
        <taxon>Hexapoda</taxon>
        <taxon>Insecta</taxon>
        <taxon>Pterygota</taxon>
        <taxon>Neoptera</taxon>
        <taxon>Endopterygota</taxon>
        <taxon>Coleoptera</taxon>
        <taxon>Polyphaga</taxon>
        <taxon>Scarabaeiformia</taxon>
        <taxon>Scarabaeidae</taxon>
        <taxon>Rutelinae</taxon>
        <taxon>Popillia</taxon>
    </lineage>
</organism>
<feature type="active site" description="Nucleophile" evidence="11">
    <location>
        <position position="201"/>
    </location>
</feature>
<dbReference type="FunFam" id="3.60.20.30:FF:000003">
    <property type="entry name" value="N(4)-(Beta-N-acetylglucosaminyl)-L-asparaginase isoform X1"/>
    <property type="match status" value="1"/>
</dbReference>
<evidence type="ECO:0000256" key="2">
    <source>
        <dbReference type="ARBA" id="ARBA00022670"/>
    </source>
</evidence>
<evidence type="ECO:0000256" key="10">
    <source>
        <dbReference type="ARBA" id="ARBA00080645"/>
    </source>
</evidence>
<evidence type="ECO:0000256" key="14">
    <source>
        <dbReference type="SAM" id="SignalP"/>
    </source>
</evidence>
<feature type="chain" id="PRO_5043867120" description="N(4)-(beta-N-acetylglucosaminyl)-L-asparaginase" evidence="14">
    <location>
        <begin position="21"/>
        <end position="341"/>
    </location>
</feature>
<dbReference type="AlphaFoldDB" id="A0AAW1HWS2"/>
<evidence type="ECO:0000256" key="11">
    <source>
        <dbReference type="PIRSR" id="PIRSR600246-1"/>
    </source>
</evidence>
<feature type="binding site" evidence="12">
    <location>
        <begin position="229"/>
        <end position="232"/>
    </location>
    <ligand>
        <name>substrate</name>
    </ligand>
</feature>
<gene>
    <name evidence="15" type="ORF">QE152_g38360</name>
</gene>
<comment type="function">
    <text evidence="6">Cleaves the GlcNAc-Asn bond which joins oligosaccharides to the peptide of asparagine-linked glycoproteins.</text>
</comment>
<comment type="catalytic activity">
    <reaction evidence="5">
        <text>N(4)-(beta-N-acetyl-D-glucosaminyl)-L-asparagine + H2O = N-acetyl-beta-D-glucosaminylamine + L-aspartate + H(+)</text>
        <dbReference type="Rhea" id="RHEA:11544"/>
        <dbReference type="ChEBI" id="CHEBI:15377"/>
        <dbReference type="ChEBI" id="CHEBI:15378"/>
        <dbReference type="ChEBI" id="CHEBI:15947"/>
        <dbReference type="ChEBI" id="CHEBI:29991"/>
        <dbReference type="ChEBI" id="CHEBI:58080"/>
        <dbReference type="EC" id="3.5.1.26"/>
    </reaction>
</comment>
<dbReference type="InterPro" id="IPR000246">
    <property type="entry name" value="Peptidase_T2"/>
</dbReference>
<keyword evidence="3" id="KW-0378">Hydrolase</keyword>
<comment type="caution">
    <text evidence="15">The sequence shown here is derived from an EMBL/GenBank/DDBJ whole genome shotgun (WGS) entry which is preliminary data.</text>
</comment>
<dbReference type="GO" id="GO:0006508">
    <property type="term" value="P:proteolysis"/>
    <property type="evidence" value="ECO:0007669"/>
    <property type="project" value="UniProtKB-KW"/>
</dbReference>
<keyword evidence="4" id="KW-0068">Autocatalytic cleavage</keyword>
<dbReference type="Proteomes" id="UP001458880">
    <property type="component" value="Unassembled WGS sequence"/>
</dbReference>
<dbReference type="GO" id="GO:0003948">
    <property type="term" value="F:N4-(beta-N-acetylglucosaminyl)-L-asparaginase activity"/>
    <property type="evidence" value="ECO:0007669"/>
    <property type="project" value="UniProtKB-EC"/>
</dbReference>
<dbReference type="PANTHER" id="PTHR10188">
    <property type="entry name" value="L-ASPARAGINASE"/>
    <property type="match status" value="1"/>
</dbReference>
<name>A0AAW1HWS2_POPJA</name>
<evidence type="ECO:0000313" key="16">
    <source>
        <dbReference type="Proteomes" id="UP001458880"/>
    </source>
</evidence>
<sequence length="341" mass="36498">MRFLIFFTLSLIFLCETCFGRLVINTWRFPEAADAAWNALLDTNDAIDGLEAGCSYCEAAQCGLTVGFGGSPDESGETTLDSLIFYGKTMDAGAIGNLRRVKNAMSVARHVLEHTKHTLITGDQATAFALAMGFSEESLITDVSTDIWANWTRNNCQPNFWQNVEPDPTTSCGPYLPISRKNINYNNKDSGNIDVKINHDTIGMVVLDGEKNFAAGTSTNGLRYKIPGRVGDSPMPGAGAYADNAAGAACATGNGDIMMRFLPSFLAVEKMRDGASAAEAAKIAVARIVEFYPEFSGAVIAVSIDGEYGAACNGMAEFPFAVRNDDLDETVVLTTPCTNAP</sequence>
<keyword evidence="16" id="KW-1185">Reference proteome</keyword>
<feature type="binding site" evidence="12">
    <location>
        <begin position="252"/>
        <end position="255"/>
    </location>
    <ligand>
        <name>substrate</name>
    </ligand>
</feature>
<evidence type="ECO:0000256" key="5">
    <source>
        <dbReference type="ARBA" id="ARBA00050421"/>
    </source>
</evidence>
<comment type="similarity">
    <text evidence="1">Belongs to the Ntn-hydrolase family.</text>
</comment>
<dbReference type="EC" id="3.5.1.26" evidence="7"/>
<evidence type="ECO:0000313" key="15">
    <source>
        <dbReference type="EMBL" id="KAK9681365.1"/>
    </source>
</evidence>
<accession>A0AAW1HWS2</accession>
<evidence type="ECO:0000256" key="9">
    <source>
        <dbReference type="ARBA" id="ARBA00079301"/>
    </source>
</evidence>
<evidence type="ECO:0000256" key="1">
    <source>
        <dbReference type="ARBA" id="ARBA00010872"/>
    </source>
</evidence>
<dbReference type="InterPro" id="IPR029055">
    <property type="entry name" value="Ntn_hydrolases_N"/>
</dbReference>
<evidence type="ECO:0000256" key="13">
    <source>
        <dbReference type="PIRSR" id="PIRSR600246-3"/>
    </source>
</evidence>
<dbReference type="CDD" id="cd04513">
    <property type="entry name" value="Glycosylasparaginase"/>
    <property type="match status" value="1"/>
</dbReference>
<dbReference type="GO" id="GO:0005764">
    <property type="term" value="C:lysosome"/>
    <property type="evidence" value="ECO:0007669"/>
    <property type="project" value="TreeGrafter"/>
</dbReference>
<dbReference type="SUPFAM" id="SSF56235">
    <property type="entry name" value="N-terminal nucleophile aminohydrolases (Ntn hydrolases)"/>
    <property type="match status" value="1"/>
</dbReference>
<dbReference type="Pfam" id="PF01112">
    <property type="entry name" value="Asparaginase_2"/>
    <property type="match status" value="1"/>
</dbReference>
<feature type="signal peptide" evidence="14">
    <location>
        <begin position="1"/>
        <end position="20"/>
    </location>
</feature>